<protein>
    <recommendedName>
        <fullName evidence="10">1,4-alpha-glucan branching enzyme GlgB</fullName>
        <ecNumber evidence="10">2.4.1.18</ecNumber>
    </recommendedName>
    <alternativeName>
        <fullName evidence="10">1,4-alpha-D-glucan:1,4-alpha-D-glucan 6-glucosyl-transferase</fullName>
    </alternativeName>
    <alternativeName>
        <fullName evidence="10">Alpha-(1-&gt;4)-glucan branching enzyme</fullName>
    </alternativeName>
    <alternativeName>
        <fullName evidence="10">Glycogen branching enzyme</fullName>
        <shortName evidence="10">BE</shortName>
    </alternativeName>
</protein>
<evidence type="ECO:0000256" key="6">
    <source>
        <dbReference type="ARBA" id="ARBA00022676"/>
    </source>
</evidence>
<evidence type="ECO:0000313" key="13">
    <source>
        <dbReference type="EMBL" id="OZI19144.1"/>
    </source>
</evidence>
<evidence type="ECO:0000256" key="11">
    <source>
        <dbReference type="PIRSR" id="PIRSR000463-1"/>
    </source>
</evidence>
<evidence type="ECO:0000256" key="10">
    <source>
        <dbReference type="HAMAP-Rule" id="MF_00685"/>
    </source>
</evidence>
<dbReference type="RefSeq" id="WP_094847817.1">
    <property type="nucleotide sequence ID" value="NZ_NEVJ01000003.1"/>
</dbReference>
<dbReference type="InterPro" id="IPR006047">
    <property type="entry name" value="GH13_cat_dom"/>
</dbReference>
<dbReference type="GO" id="GO:0005978">
    <property type="term" value="P:glycogen biosynthetic process"/>
    <property type="evidence" value="ECO:0007669"/>
    <property type="project" value="UniProtKB-UniRule"/>
</dbReference>
<dbReference type="PANTHER" id="PTHR43651">
    <property type="entry name" value="1,4-ALPHA-GLUCAN-BRANCHING ENZYME"/>
    <property type="match status" value="1"/>
</dbReference>
<feature type="domain" description="Glycosyl hydrolase family 13 catalytic" evidence="12">
    <location>
        <begin position="232"/>
        <end position="607"/>
    </location>
</feature>
<evidence type="ECO:0000256" key="1">
    <source>
        <dbReference type="ARBA" id="ARBA00000826"/>
    </source>
</evidence>
<dbReference type="AlphaFoldDB" id="A0A261R287"/>
<dbReference type="SMART" id="SM00642">
    <property type="entry name" value="Aamy"/>
    <property type="match status" value="1"/>
</dbReference>
<keyword evidence="14" id="KW-1185">Reference proteome</keyword>
<keyword evidence="9 10" id="KW-0119">Carbohydrate metabolism</keyword>
<keyword evidence="7 10" id="KW-0808">Transferase</keyword>
<reference evidence="13" key="1">
    <citation type="submission" date="2017-05" db="EMBL/GenBank/DDBJ databases">
        <title>Complete and WGS of Bordetella genogroups.</title>
        <authorList>
            <person name="Spilker T."/>
            <person name="Lipuma J."/>
        </authorList>
    </citation>
    <scope>NUCLEOTIDE SEQUENCE</scope>
    <source>
        <strain evidence="13">AU21707</strain>
    </source>
</reference>
<dbReference type="Gene3D" id="2.60.40.1180">
    <property type="entry name" value="Golgi alpha-mannosidase II"/>
    <property type="match status" value="1"/>
</dbReference>
<dbReference type="SUPFAM" id="SSF51445">
    <property type="entry name" value="(Trans)glycosidases"/>
    <property type="match status" value="1"/>
</dbReference>
<dbReference type="GO" id="GO:0043169">
    <property type="term" value="F:cation binding"/>
    <property type="evidence" value="ECO:0007669"/>
    <property type="project" value="InterPro"/>
</dbReference>
<dbReference type="STRING" id="1416803.CAL13_09660"/>
<dbReference type="Gene3D" id="2.60.40.10">
    <property type="entry name" value="Immunoglobulins"/>
    <property type="match status" value="2"/>
</dbReference>
<keyword evidence="8 10" id="KW-0320">Glycogen biosynthesis</keyword>
<evidence type="ECO:0000313" key="14">
    <source>
        <dbReference type="Proteomes" id="UP000216857"/>
    </source>
</evidence>
<dbReference type="InterPro" id="IPR014756">
    <property type="entry name" value="Ig_E-set"/>
</dbReference>
<evidence type="ECO:0000259" key="12">
    <source>
        <dbReference type="SMART" id="SM00642"/>
    </source>
</evidence>
<evidence type="ECO:0000256" key="8">
    <source>
        <dbReference type="ARBA" id="ARBA00023056"/>
    </source>
</evidence>
<comment type="caution">
    <text evidence="13">The sequence shown here is derived from an EMBL/GenBank/DDBJ whole genome shotgun (WGS) entry which is preliminary data.</text>
</comment>
<comment type="subunit">
    <text evidence="10">Monomer.</text>
</comment>
<keyword evidence="5 10" id="KW-0321">Glycogen metabolism</keyword>
<dbReference type="InterPro" id="IPR006407">
    <property type="entry name" value="GlgB"/>
</dbReference>
<dbReference type="InterPro" id="IPR054169">
    <property type="entry name" value="GlgB_N"/>
</dbReference>
<name>A0A261R287_9BORD</name>
<dbReference type="FunFam" id="2.60.40.1180:FF:000002">
    <property type="entry name" value="1,4-alpha-glucan branching enzyme GlgB"/>
    <property type="match status" value="1"/>
</dbReference>
<dbReference type="InterPro" id="IPR037439">
    <property type="entry name" value="Branching_enzy"/>
</dbReference>
<keyword evidence="6 10" id="KW-0328">Glycosyltransferase</keyword>
<evidence type="ECO:0000256" key="5">
    <source>
        <dbReference type="ARBA" id="ARBA00022600"/>
    </source>
</evidence>
<dbReference type="InterPro" id="IPR013783">
    <property type="entry name" value="Ig-like_fold"/>
</dbReference>
<dbReference type="Proteomes" id="UP000216857">
    <property type="component" value="Unassembled WGS sequence"/>
</dbReference>
<dbReference type="InterPro" id="IPR013780">
    <property type="entry name" value="Glyco_hydro_b"/>
</dbReference>
<evidence type="ECO:0000256" key="7">
    <source>
        <dbReference type="ARBA" id="ARBA00022679"/>
    </source>
</evidence>
<dbReference type="InterPro" id="IPR006048">
    <property type="entry name" value="A-amylase/branching_C"/>
</dbReference>
<accession>A0A261R287</accession>
<comment type="pathway">
    <text evidence="3 10">Glycan biosynthesis; glycogen biosynthesis.</text>
</comment>
<evidence type="ECO:0000256" key="3">
    <source>
        <dbReference type="ARBA" id="ARBA00004964"/>
    </source>
</evidence>
<dbReference type="PANTHER" id="PTHR43651:SF3">
    <property type="entry name" value="1,4-ALPHA-GLUCAN-BRANCHING ENZYME"/>
    <property type="match status" value="1"/>
</dbReference>
<feature type="active site" description="Nucleophile" evidence="10 11">
    <location>
        <position position="418"/>
    </location>
</feature>
<comment type="catalytic activity">
    <reaction evidence="1 10">
        <text>Transfers a segment of a (1-&gt;4)-alpha-D-glucan chain to a primary hydroxy group in a similar glucan chain.</text>
        <dbReference type="EC" id="2.4.1.18"/>
    </reaction>
</comment>
<dbReference type="EC" id="2.4.1.18" evidence="10"/>
<dbReference type="SUPFAM" id="SSF81296">
    <property type="entry name" value="E set domains"/>
    <property type="match status" value="2"/>
</dbReference>
<comment type="function">
    <text evidence="2 10">Catalyzes the formation of the alpha-1,6-glucosidic linkages in glycogen by scission of a 1,4-alpha-linked oligosaccharide from growing alpha-1,4-glucan chains and the subsequent attachment of the oligosaccharide to the alpha-1,6 position.</text>
</comment>
<organism evidence="13 14">
    <name type="scientific">Bordetella genomosp. 9</name>
    <dbReference type="NCBI Taxonomy" id="1416803"/>
    <lineage>
        <taxon>Bacteria</taxon>
        <taxon>Pseudomonadati</taxon>
        <taxon>Pseudomonadota</taxon>
        <taxon>Betaproteobacteria</taxon>
        <taxon>Burkholderiales</taxon>
        <taxon>Alcaligenaceae</taxon>
        <taxon>Bordetella</taxon>
    </lineage>
</organism>
<dbReference type="Pfam" id="PF02806">
    <property type="entry name" value="Alpha-amylase_C"/>
    <property type="match status" value="1"/>
</dbReference>
<comment type="similarity">
    <text evidence="4 10">Belongs to the glycosyl hydrolase 13 family. GlgB subfamily.</text>
</comment>
<sequence>MTSASTSVPIPDDLHRDIDALLAGWHADPFGVLGPHRDGDRTVVRVLAPNAQRIFLLRADTQEEIEFQHVREGFFVVDAGDLPLGQPDAYRLRIDWGATVQEIEDAYAFGPLLGDLDLYLISEGRHESLADCLGSHVTTLQGVEGVRFAVWAPNARRVSVVGDFTSWDGRRYPMRLRHSAGVWEVFIPRLQAGERYKYEIVGAHGNLLPLKADPLARQTEVPPATASVVPAPDDFTWTDDDWMAGRAARQAPEAPISVYEVHAGSWLPRGGESEDSVWERLGDRLVPYAKDMGFTHIELLPIMEHPFGGSWGYQPLGVFAPTARYGKPADFARFIDRCHAAGLGVILDWVPAHFPTDTHGLAQFDGTALYEYSDPREGFHPDWNTLIYNLGRTEVRNFMVASALEWVRRYHVDALRVDAVASMLYRDYSRKAGEWIPNRYGGRENLEAVDFLRDMNATVAKLCPGAITVAEESTAWPGVTARPEDGGLGFTYKWNMGWMHDTLRYMHHEPVYRSYHHHDMTFGMVYAYSERFILPLSHDEVVHGKGSLLNKMPGDRWQQFANLRAYYGFMWTHPGRKLLFMGGEIAQSSEWNHDASLDWPALDDGLHRGVQQLVRDLNHLYCELTPLHRHDGDPSGFEWVVGDDRGNSVFAYMRKDGDRHVLAVSNFTPVPRQDYRIGVPRPGWWRERLNTDAGGYGGSNVGNGGGRHTEEIASHGQAQSLSLTLPPLATVIFELQG</sequence>
<dbReference type="GO" id="GO:0005829">
    <property type="term" value="C:cytosol"/>
    <property type="evidence" value="ECO:0007669"/>
    <property type="project" value="TreeGrafter"/>
</dbReference>
<dbReference type="SUPFAM" id="SSF51011">
    <property type="entry name" value="Glycosyl hydrolase domain"/>
    <property type="match status" value="1"/>
</dbReference>
<proteinExistence type="inferred from homology"/>
<dbReference type="NCBIfam" id="NF008967">
    <property type="entry name" value="PRK12313.1"/>
    <property type="match status" value="1"/>
</dbReference>
<dbReference type="InterPro" id="IPR044143">
    <property type="entry name" value="GlgB_N_E_set_prok"/>
</dbReference>
<dbReference type="GO" id="GO:0003844">
    <property type="term" value="F:1,4-alpha-glucan branching enzyme activity"/>
    <property type="evidence" value="ECO:0007669"/>
    <property type="project" value="UniProtKB-UniRule"/>
</dbReference>
<dbReference type="InterPro" id="IPR017853">
    <property type="entry name" value="GH"/>
</dbReference>
<evidence type="ECO:0000256" key="9">
    <source>
        <dbReference type="ARBA" id="ARBA00023277"/>
    </source>
</evidence>
<dbReference type="UniPathway" id="UPA00164"/>
<dbReference type="FunFam" id="3.20.20.80:FF:000003">
    <property type="entry name" value="1,4-alpha-glucan branching enzyme GlgB"/>
    <property type="match status" value="1"/>
</dbReference>
<feature type="active site" description="Proton donor" evidence="10 11">
    <location>
        <position position="471"/>
    </location>
</feature>
<dbReference type="EMBL" id="NEVJ01000003">
    <property type="protein sequence ID" value="OZI19144.1"/>
    <property type="molecule type" value="Genomic_DNA"/>
</dbReference>
<dbReference type="Pfam" id="PF02922">
    <property type="entry name" value="CBM_48"/>
    <property type="match status" value="1"/>
</dbReference>
<dbReference type="InterPro" id="IPR004193">
    <property type="entry name" value="Glyco_hydro_13_N"/>
</dbReference>
<dbReference type="Pfam" id="PF22019">
    <property type="entry name" value="GlgB_N"/>
    <property type="match status" value="1"/>
</dbReference>
<dbReference type="PIRSF" id="PIRSF000463">
    <property type="entry name" value="GlgB"/>
    <property type="match status" value="1"/>
</dbReference>
<dbReference type="Pfam" id="PF00128">
    <property type="entry name" value="Alpha-amylase"/>
    <property type="match status" value="1"/>
</dbReference>
<dbReference type="FunFam" id="2.60.40.10:FF:000169">
    <property type="entry name" value="1,4-alpha-glucan branching enzyme GlgB"/>
    <property type="match status" value="1"/>
</dbReference>
<gene>
    <name evidence="10" type="primary">glgB</name>
    <name evidence="13" type="ORF">CAL26_15945</name>
</gene>
<dbReference type="Gene3D" id="3.20.20.80">
    <property type="entry name" value="Glycosidases"/>
    <property type="match status" value="1"/>
</dbReference>
<dbReference type="HAMAP" id="MF_00685">
    <property type="entry name" value="GlgB"/>
    <property type="match status" value="1"/>
</dbReference>
<dbReference type="NCBIfam" id="TIGR01515">
    <property type="entry name" value="branching_enzym"/>
    <property type="match status" value="1"/>
</dbReference>
<dbReference type="NCBIfam" id="NF003811">
    <property type="entry name" value="PRK05402.1"/>
    <property type="match status" value="1"/>
</dbReference>
<dbReference type="GO" id="GO:0004553">
    <property type="term" value="F:hydrolase activity, hydrolyzing O-glycosyl compounds"/>
    <property type="evidence" value="ECO:0007669"/>
    <property type="project" value="InterPro"/>
</dbReference>
<evidence type="ECO:0000256" key="4">
    <source>
        <dbReference type="ARBA" id="ARBA00009000"/>
    </source>
</evidence>
<dbReference type="CDD" id="cd02855">
    <property type="entry name" value="E_set_GBE_prok_N"/>
    <property type="match status" value="1"/>
</dbReference>
<evidence type="ECO:0000256" key="2">
    <source>
        <dbReference type="ARBA" id="ARBA00002953"/>
    </source>
</evidence>
<dbReference type="OrthoDB" id="9800174at2"/>
<dbReference type="CDD" id="cd11322">
    <property type="entry name" value="AmyAc_Glg_BE"/>
    <property type="match status" value="1"/>
</dbReference>